<evidence type="ECO:0000256" key="2">
    <source>
        <dbReference type="SAM" id="SignalP"/>
    </source>
</evidence>
<gene>
    <name evidence="4" type="ORF">PAECIP111892_05013</name>
</gene>
<feature type="signal peptide" evidence="2">
    <location>
        <begin position="1"/>
        <end position="24"/>
    </location>
</feature>
<dbReference type="Proteomes" id="UP000838324">
    <property type="component" value="Unassembled WGS sequence"/>
</dbReference>
<evidence type="ECO:0000256" key="1">
    <source>
        <dbReference type="SAM" id="MobiDB-lite"/>
    </source>
</evidence>
<dbReference type="InterPro" id="IPR050490">
    <property type="entry name" value="Bact_solute-bd_prot1"/>
</dbReference>
<comment type="caution">
    <text evidence="4">The sequence shown here is derived from an EMBL/GenBank/DDBJ whole genome shotgun (WGS) entry which is preliminary data.</text>
</comment>
<feature type="region of interest" description="Disordered" evidence="1">
    <location>
        <begin position="28"/>
        <end position="63"/>
    </location>
</feature>
<dbReference type="PANTHER" id="PTHR43649:SF17">
    <property type="entry name" value="ABC TRANSPORTER SOLUTE BINDING PROTEIN-SUGAR TRANSPORT"/>
    <property type="match status" value="1"/>
</dbReference>
<organism evidence="4 5">
    <name type="scientific">Paenibacillus auburnensis</name>
    <dbReference type="NCBI Taxonomy" id="2905649"/>
    <lineage>
        <taxon>Bacteria</taxon>
        <taxon>Bacillati</taxon>
        <taxon>Bacillota</taxon>
        <taxon>Bacilli</taxon>
        <taxon>Bacillales</taxon>
        <taxon>Paenibacillaceae</taxon>
        <taxon>Paenibacillus</taxon>
    </lineage>
</organism>
<dbReference type="InterPro" id="IPR006059">
    <property type="entry name" value="SBP"/>
</dbReference>
<feature type="chain" id="PRO_5045430172" description="DUF3502 domain-containing protein" evidence="2">
    <location>
        <begin position="25"/>
        <end position="524"/>
    </location>
</feature>
<dbReference type="Pfam" id="PF12010">
    <property type="entry name" value="DUF3502"/>
    <property type="match status" value="1"/>
</dbReference>
<dbReference type="EMBL" id="CAKMMG010000011">
    <property type="protein sequence ID" value="CAH1221674.1"/>
    <property type="molecule type" value="Genomic_DNA"/>
</dbReference>
<dbReference type="PANTHER" id="PTHR43649">
    <property type="entry name" value="ARABINOSE-BINDING PROTEIN-RELATED"/>
    <property type="match status" value="1"/>
</dbReference>
<evidence type="ECO:0000313" key="4">
    <source>
        <dbReference type="EMBL" id="CAH1221674.1"/>
    </source>
</evidence>
<evidence type="ECO:0000259" key="3">
    <source>
        <dbReference type="Pfam" id="PF12010"/>
    </source>
</evidence>
<proteinExistence type="predicted"/>
<protein>
    <recommendedName>
        <fullName evidence="3">DUF3502 domain-containing protein</fullName>
    </recommendedName>
</protein>
<dbReference type="Pfam" id="PF01547">
    <property type="entry name" value="SBP_bac_1"/>
    <property type="match status" value="1"/>
</dbReference>
<keyword evidence="5" id="KW-1185">Reference proteome</keyword>
<name>A0ABN8GY68_9BACL</name>
<dbReference type="Gene3D" id="3.40.190.10">
    <property type="entry name" value="Periplasmic binding protein-like II"/>
    <property type="match status" value="1"/>
</dbReference>
<dbReference type="RefSeq" id="WP_236336876.1">
    <property type="nucleotide sequence ID" value="NZ_CAKMMG010000011.1"/>
</dbReference>
<dbReference type="PROSITE" id="PS51257">
    <property type="entry name" value="PROKAR_LIPOPROTEIN"/>
    <property type="match status" value="1"/>
</dbReference>
<feature type="domain" description="DUF3502" evidence="3">
    <location>
        <begin position="453"/>
        <end position="521"/>
    </location>
</feature>
<dbReference type="InterPro" id="IPR022627">
    <property type="entry name" value="DUF3502"/>
</dbReference>
<accession>A0ABN8GY68</accession>
<reference evidence="4" key="1">
    <citation type="submission" date="2022-01" db="EMBL/GenBank/DDBJ databases">
        <authorList>
            <person name="Criscuolo A."/>
        </authorList>
    </citation>
    <scope>NUCLEOTIDE SEQUENCE</scope>
    <source>
        <strain evidence="4">CIP111892</strain>
    </source>
</reference>
<evidence type="ECO:0000313" key="5">
    <source>
        <dbReference type="Proteomes" id="UP000838324"/>
    </source>
</evidence>
<keyword evidence="2" id="KW-0732">Signal</keyword>
<sequence length="524" mass="56421">MKHTKSKTALLLTMLIVSSLAATACGNSNEANSSNKAAPDASGTASAAPDASADSGTGNASTDVSKLKPYKLKLVYEGAPQADEALVEEALNKILTEKINATIDIAPIDWGAWDDKINLMIASREPVDILFTASWNGYAKNVAKGVYMDLGPLLDQYGQGIKDSLDPAFLSGSKIGGKNYAVPTNKELASSGGIVYRKDIADELGIDMSKVQKIEDLDAVYKIVKEKKPNMYPLYTTGGTFSSHSFVELDYLGDTTIPGAIDKNGTDAKVKPAEEFPQYLNALKVTRDYFLKGYINKDAATSQTSSLDAYKTGNVFSTVEPLKPGKAEEIASATALDGKLAQITLTGKTVATSETTGAMLAISTTSKDPERAMMLINLLHTDQEIINLLNFGIEGTHYTRSGNVMTQTEKSGQYAPGVAWELGNQFLNYVWSSEAPDKWEQFKKFNEGAKSSPALGFTFDSEPVKSEVGALANVLREYQKALETGSVDLDEMLPKFIAAQKSAGLDKVIAEKQKQLDEFLASQK</sequence>
<feature type="compositionally biased region" description="Low complexity" evidence="1">
    <location>
        <begin position="28"/>
        <end position="58"/>
    </location>
</feature>
<dbReference type="SUPFAM" id="SSF53850">
    <property type="entry name" value="Periplasmic binding protein-like II"/>
    <property type="match status" value="1"/>
</dbReference>